<evidence type="ECO:0000256" key="19">
    <source>
        <dbReference type="ARBA" id="ARBA00031502"/>
    </source>
</evidence>
<keyword evidence="12" id="KW-0460">Magnesium</keyword>
<keyword evidence="8" id="KW-0444">Lipid biosynthesis</keyword>
<evidence type="ECO:0000256" key="16">
    <source>
        <dbReference type="ARBA" id="ARBA00023209"/>
    </source>
</evidence>
<comment type="similarity">
    <text evidence="5">Belongs to the TAM41 family.</text>
</comment>
<reference evidence="21" key="1">
    <citation type="submission" date="2021-06" db="EMBL/GenBank/DDBJ databases">
        <authorList>
            <person name="Hodson N. C."/>
            <person name="Mongue J. A."/>
            <person name="Jaron S. K."/>
        </authorList>
    </citation>
    <scope>NUCLEOTIDE SEQUENCE</scope>
</reference>
<keyword evidence="9" id="KW-0808">Transferase</keyword>
<keyword evidence="16" id="KW-0594">Phospholipid biosynthesis</keyword>
<comment type="caution">
    <text evidence="21">The sequence shown here is derived from an EMBL/GenBank/DDBJ whole genome shotgun (WGS) entry which is preliminary data.</text>
</comment>
<evidence type="ECO:0000313" key="21">
    <source>
        <dbReference type="EMBL" id="CAG7727823.1"/>
    </source>
</evidence>
<evidence type="ECO:0000256" key="5">
    <source>
        <dbReference type="ARBA" id="ARBA00005458"/>
    </source>
</evidence>
<comment type="subcellular location">
    <subcellularLocation>
        <location evidence="2">Mitochondrion inner membrane</location>
        <topology evidence="2">Peripheral membrane protein</topology>
        <orientation evidence="2">Matrix side</orientation>
    </subcellularLocation>
</comment>
<evidence type="ECO:0000256" key="13">
    <source>
        <dbReference type="ARBA" id="ARBA00023098"/>
    </source>
</evidence>
<keyword evidence="13" id="KW-0443">Lipid metabolism</keyword>
<evidence type="ECO:0000256" key="20">
    <source>
        <dbReference type="SAM" id="MobiDB-lite"/>
    </source>
</evidence>
<dbReference type="GO" id="GO:0016024">
    <property type="term" value="P:CDP-diacylglycerol biosynthetic process"/>
    <property type="evidence" value="ECO:0007669"/>
    <property type="project" value="UniProtKB-UniPathway"/>
</dbReference>
<evidence type="ECO:0000256" key="14">
    <source>
        <dbReference type="ARBA" id="ARBA00023128"/>
    </source>
</evidence>
<dbReference type="GO" id="GO:0005743">
    <property type="term" value="C:mitochondrial inner membrane"/>
    <property type="evidence" value="ECO:0007669"/>
    <property type="project" value="UniProtKB-SubCell"/>
</dbReference>
<comment type="pathway">
    <text evidence="4">Lipid metabolism.</text>
</comment>
<keyword evidence="11" id="KW-0999">Mitochondrion inner membrane</keyword>
<dbReference type="InterPro" id="IPR015222">
    <property type="entry name" value="Tam41"/>
</dbReference>
<evidence type="ECO:0000256" key="1">
    <source>
        <dbReference type="ARBA" id="ARBA00001946"/>
    </source>
</evidence>
<dbReference type="GO" id="GO:0032049">
    <property type="term" value="P:cardiolipin biosynthetic process"/>
    <property type="evidence" value="ECO:0007669"/>
    <property type="project" value="InterPro"/>
</dbReference>
<evidence type="ECO:0000256" key="7">
    <source>
        <dbReference type="ARBA" id="ARBA00018337"/>
    </source>
</evidence>
<proteinExistence type="inferred from homology"/>
<sequence length="428" mass="48411">MAAQNYAVTTGHFLKNITLQFPKECSYCFAYGSGVFLQKNQKPGKMIDLIFVVDDPLKWHTRNLEMNYSHYSGLRRFGAKIITNIQERMACGIYYNPFVKVDDALIKYGVISTAALEDDLSKWTHLYVAGRLHKPVLDIIPPTSPRILNLLQKNRDAALRAGLLLNSRCLRKTDLYYTIAELSYMGDFRMAVGEHPDKVRNIVTPLVPYFDQIYYPLLEKLKPVVSIDKFGVITQEIDSNGRLTHLMGLPHPIQRSLARRIYRDPKFTDVEDAMVELSHVSNLSPYIRKSVAEVVWGSSITQTLQGILSAGVIRSIKYGFEKVMKKVTAKESNSKNVEAIVEEKGIIIPPPKTVELLKDSPKTREINQPNESASDKDLVPIALNDPEAHKLGRVPRKINKEKAQNQKSGSRNGLNIVAAHKSKRKKLR</sequence>
<evidence type="ECO:0000256" key="17">
    <source>
        <dbReference type="ARBA" id="ARBA00023264"/>
    </source>
</evidence>
<evidence type="ECO:0000256" key="11">
    <source>
        <dbReference type="ARBA" id="ARBA00022792"/>
    </source>
</evidence>
<dbReference type="EMBL" id="CAJVCH010154046">
    <property type="protein sequence ID" value="CAG7727823.1"/>
    <property type="molecule type" value="Genomic_DNA"/>
</dbReference>
<evidence type="ECO:0000256" key="6">
    <source>
        <dbReference type="ARBA" id="ARBA00012487"/>
    </source>
</evidence>
<evidence type="ECO:0000256" key="10">
    <source>
        <dbReference type="ARBA" id="ARBA00022695"/>
    </source>
</evidence>
<accession>A0A8J2JUR8</accession>
<dbReference type="PANTHER" id="PTHR13619:SF0">
    <property type="entry name" value="PHOSPHATIDATE CYTIDYLYLTRANSFERASE, MITOCHONDRIAL"/>
    <property type="match status" value="1"/>
</dbReference>
<evidence type="ECO:0000256" key="9">
    <source>
        <dbReference type="ARBA" id="ARBA00022679"/>
    </source>
</evidence>
<keyword evidence="17" id="KW-1208">Phospholipid metabolism</keyword>
<evidence type="ECO:0000256" key="3">
    <source>
        <dbReference type="ARBA" id="ARBA00005119"/>
    </source>
</evidence>
<dbReference type="AlphaFoldDB" id="A0A8J2JUR8"/>
<keyword evidence="10" id="KW-0548">Nucleotidyltransferase</keyword>
<dbReference type="OrthoDB" id="341477at2759"/>
<name>A0A8J2JUR8_9HEXA</name>
<evidence type="ECO:0000256" key="15">
    <source>
        <dbReference type="ARBA" id="ARBA00023136"/>
    </source>
</evidence>
<evidence type="ECO:0000256" key="4">
    <source>
        <dbReference type="ARBA" id="ARBA00005189"/>
    </source>
</evidence>
<dbReference type="PANTHER" id="PTHR13619">
    <property type="entry name" value="PHOSPHATIDATE CYTIDYLYLTRANSFERASE, MITOCHONDRIAL"/>
    <property type="match status" value="1"/>
</dbReference>
<comment type="pathway">
    <text evidence="3">Phospholipid metabolism; CDP-diacylglycerol biosynthesis; CDP-diacylglycerol from sn-glycerol 3-phosphate: step 3/3.</text>
</comment>
<dbReference type="EC" id="2.7.7.41" evidence="6"/>
<organism evidence="21 22">
    <name type="scientific">Allacma fusca</name>
    <dbReference type="NCBI Taxonomy" id="39272"/>
    <lineage>
        <taxon>Eukaryota</taxon>
        <taxon>Metazoa</taxon>
        <taxon>Ecdysozoa</taxon>
        <taxon>Arthropoda</taxon>
        <taxon>Hexapoda</taxon>
        <taxon>Collembola</taxon>
        <taxon>Symphypleona</taxon>
        <taxon>Sminthuridae</taxon>
        <taxon>Allacma</taxon>
    </lineage>
</organism>
<evidence type="ECO:0000313" key="22">
    <source>
        <dbReference type="Proteomes" id="UP000708208"/>
    </source>
</evidence>
<evidence type="ECO:0000256" key="12">
    <source>
        <dbReference type="ARBA" id="ARBA00022842"/>
    </source>
</evidence>
<dbReference type="Pfam" id="PF09139">
    <property type="entry name" value="Tam41_Mmp37"/>
    <property type="match status" value="1"/>
</dbReference>
<dbReference type="GO" id="GO:0004605">
    <property type="term" value="F:phosphatidate cytidylyltransferase activity"/>
    <property type="evidence" value="ECO:0007669"/>
    <property type="project" value="UniProtKB-EC"/>
</dbReference>
<keyword evidence="15" id="KW-0472">Membrane</keyword>
<feature type="region of interest" description="Disordered" evidence="20">
    <location>
        <begin position="386"/>
        <end position="428"/>
    </location>
</feature>
<evidence type="ECO:0000256" key="18">
    <source>
        <dbReference type="ARBA" id="ARBA00029893"/>
    </source>
</evidence>
<dbReference type="UniPathway" id="UPA00557">
    <property type="reaction ID" value="UER00614"/>
</dbReference>
<comment type="cofactor">
    <cofactor evidence="1">
        <name>Mg(2+)</name>
        <dbReference type="ChEBI" id="CHEBI:18420"/>
    </cofactor>
</comment>
<gene>
    <name evidence="21" type="ORF">AFUS01_LOCUS16645</name>
</gene>
<protein>
    <recommendedName>
        <fullName evidence="7">Phosphatidate cytidylyltransferase, mitochondrial</fullName>
        <ecNumber evidence="6">2.7.7.41</ecNumber>
    </recommendedName>
    <alternativeName>
        <fullName evidence="18">CDP-diacylglycerol synthase</fullName>
    </alternativeName>
    <alternativeName>
        <fullName evidence="19">Mitochondrial translocator assembly and maintenance protein 41 homolog</fullName>
    </alternativeName>
</protein>
<evidence type="ECO:0000256" key="2">
    <source>
        <dbReference type="ARBA" id="ARBA00004443"/>
    </source>
</evidence>
<evidence type="ECO:0000256" key="8">
    <source>
        <dbReference type="ARBA" id="ARBA00022516"/>
    </source>
</evidence>
<keyword evidence="22" id="KW-1185">Reference proteome</keyword>
<keyword evidence="14" id="KW-0496">Mitochondrion</keyword>
<dbReference type="Proteomes" id="UP000708208">
    <property type="component" value="Unassembled WGS sequence"/>
</dbReference>
<feature type="region of interest" description="Disordered" evidence="20">
    <location>
        <begin position="362"/>
        <end position="381"/>
    </location>
</feature>